<comment type="caution">
    <text evidence="1">The sequence shown here is derived from an EMBL/GenBank/DDBJ whole genome shotgun (WGS) entry which is preliminary data.</text>
</comment>
<sequence>MQPEVRDAAAVLLDGAGRKAVCAAEDDAASPFPDEAFSGGAGGALFPHPFALPSWEVRSTLQNEVLLPGMPLAALPVESLYKPWSSAPGNAFGAQRGLYLGDAARHLQSVYATLQIEVPAHFAATPDHLALTLDLLALFLQNGNAQAASDVARDHLDWLDDYDAALCRSADGAARSERLDNARRAALAEGIAHLRALVALAGRAATKTGAG</sequence>
<name>A0A369MA97_9ACTN</name>
<organism evidence="1 2">
    <name type="scientific">Gordonibacter pamelaeae</name>
    <dbReference type="NCBI Taxonomy" id="471189"/>
    <lineage>
        <taxon>Bacteria</taxon>
        <taxon>Bacillati</taxon>
        <taxon>Actinomycetota</taxon>
        <taxon>Coriobacteriia</taxon>
        <taxon>Eggerthellales</taxon>
        <taxon>Eggerthellaceae</taxon>
        <taxon>Gordonibacter</taxon>
    </lineage>
</organism>
<dbReference type="OrthoDB" id="1808217at2"/>
<dbReference type="AlphaFoldDB" id="A0A369MA97"/>
<dbReference type="Proteomes" id="UP000254000">
    <property type="component" value="Unassembled WGS sequence"/>
</dbReference>
<dbReference type="EMBL" id="PPTS01000001">
    <property type="protein sequence ID" value="RDB67348.1"/>
    <property type="molecule type" value="Genomic_DNA"/>
</dbReference>
<dbReference type="InterPro" id="IPR036411">
    <property type="entry name" value="TorD-like_sf"/>
</dbReference>
<dbReference type="InterPro" id="IPR020945">
    <property type="entry name" value="DMSO/NO3_reduct_chaperone"/>
</dbReference>
<dbReference type="SUPFAM" id="SSF89155">
    <property type="entry name" value="TorD-like"/>
    <property type="match status" value="1"/>
</dbReference>
<evidence type="ECO:0000313" key="2">
    <source>
        <dbReference type="Proteomes" id="UP000254000"/>
    </source>
</evidence>
<reference evidence="1 2" key="1">
    <citation type="journal article" date="2018" name="Elife">
        <title>Discovery and characterization of a prevalent human gut bacterial enzyme sufficient for the inactivation of a family of plant toxins.</title>
        <authorList>
            <person name="Koppel N."/>
            <person name="Bisanz J.E."/>
            <person name="Pandelia M.E."/>
            <person name="Turnbaugh P.J."/>
            <person name="Balskus E.P."/>
        </authorList>
    </citation>
    <scope>NUCLEOTIDE SEQUENCE [LARGE SCALE GENOMIC DNA]</scope>
    <source>
        <strain evidence="1 2">3C</strain>
    </source>
</reference>
<dbReference type="Gene3D" id="1.10.3480.10">
    <property type="entry name" value="TorD-like"/>
    <property type="match status" value="1"/>
</dbReference>
<proteinExistence type="predicted"/>
<keyword evidence="2" id="KW-1185">Reference proteome</keyword>
<dbReference type="Pfam" id="PF02613">
    <property type="entry name" value="Nitrate_red_del"/>
    <property type="match status" value="1"/>
</dbReference>
<accession>A0A369MA97</accession>
<protein>
    <submittedName>
        <fullName evidence="1">Uncharacterized protein</fullName>
    </submittedName>
</protein>
<gene>
    <name evidence="1" type="ORF">C1877_01200</name>
</gene>
<evidence type="ECO:0000313" key="1">
    <source>
        <dbReference type="EMBL" id="RDB67348.1"/>
    </source>
</evidence>